<evidence type="ECO:0000313" key="2">
    <source>
        <dbReference type="Proteomes" id="UP001054252"/>
    </source>
</evidence>
<keyword evidence="2" id="KW-1185">Reference proteome</keyword>
<sequence>MTLQPLLLRTKELVSKKVYFSGGRPCSIALKARMKVKWWLEPTQTHQTKLTSLVQSKLGHSC</sequence>
<comment type="caution">
    <text evidence="1">The sequence shown here is derived from an EMBL/GenBank/DDBJ whole genome shotgun (WGS) entry which is preliminary data.</text>
</comment>
<organism evidence="1 2">
    <name type="scientific">Rubroshorea leprosula</name>
    <dbReference type="NCBI Taxonomy" id="152421"/>
    <lineage>
        <taxon>Eukaryota</taxon>
        <taxon>Viridiplantae</taxon>
        <taxon>Streptophyta</taxon>
        <taxon>Embryophyta</taxon>
        <taxon>Tracheophyta</taxon>
        <taxon>Spermatophyta</taxon>
        <taxon>Magnoliopsida</taxon>
        <taxon>eudicotyledons</taxon>
        <taxon>Gunneridae</taxon>
        <taxon>Pentapetalae</taxon>
        <taxon>rosids</taxon>
        <taxon>malvids</taxon>
        <taxon>Malvales</taxon>
        <taxon>Dipterocarpaceae</taxon>
        <taxon>Rubroshorea</taxon>
    </lineage>
</organism>
<gene>
    <name evidence="1" type="ORF">SLEP1_g42002</name>
</gene>
<dbReference type="AlphaFoldDB" id="A0AAV5L8N6"/>
<evidence type="ECO:0000313" key="1">
    <source>
        <dbReference type="EMBL" id="GKV33497.1"/>
    </source>
</evidence>
<reference evidence="1 2" key="1">
    <citation type="journal article" date="2021" name="Commun. Biol.">
        <title>The genome of Shorea leprosula (Dipterocarpaceae) highlights the ecological relevance of drought in aseasonal tropical rainforests.</title>
        <authorList>
            <person name="Ng K.K.S."/>
            <person name="Kobayashi M.J."/>
            <person name="Fawcett J.A."/>
            <person name="Hatakeyama M."/>
            <person name="Paape T."/>
            <person name="Ng C.H."/>
            <person name="Ang C.C."/>
            <person name="Tnah L.H."/>
            <person name="Lee C.T."/>
            <person name="Nishiyama T."/>
            <person name="Sese J."/>
            <person name="O'Brien M.J."/>
            <person name="Copetti D."/>
            <person name="Mohd Noor M.I."/>
            <person name="Ong R.C."/>
            <person name="Putra M."/>
            <person name="Sireger I.Z."/>
            <person name="Indrioko S."/>
            <person name="Kosugi Y."/>
            <person name="Izuno A."/>
            <person name="Isagi Y."/>
            <person name="Lee S.L."/>
            <person name="Shimizu K.K."/>
        </authorList>
    </citation>
    <scope>NUCLEOTIDE SEQUENCE [LARGE SCALE GENOMIC DNA]</scope>
    <source>
        <strain evidence="1">214</strain>
    </source>
</reference>
<name>A0AAV5L8N6_9ROSI</name>
<dbReference type="Proteomes" id="UP001054252">
    <property type="component" value="Unassembled WGS sequence"/>
</dbReference>
<dbReference type="EMBL" id="BPVZ01000101">
    <property type="protein sequence ID" value="GKV33497.1"/>
    <property type="molecule type" value="Genomic_DNA"/>
</dbReference>
<proteinExistence type="predicted"/>
<accession>A0AAV5L8N6</accession>
<protein>
    <submittedName>
        <fullName evidence="1">Uncharacterized protein</fullName>
    </submittedName>
</protein>